<dbReference type="Pfam" id="PF11976">
    <property type="entry name" value="Rad60-SLD"/>
    <property type="match status" value="1"/>
</dbReference>
<evidence type="ECO:0000313" key="7">
    <source>
        <dbReference type="EMBL" id="KAF4355087.1"/>
    </source>
</evidence>
<organism evidence="7 8">
    <name type="scientific">Cannabis sativa</name>
    <name type="common">Hemp</name>
    <name type="synonym">Marijuana</name>
    <dbReference type="NCBI Taxonomy" id="3483"/>
    <lineage>
        <taxon>Eukaryota</taxon>
        <taxon>Viridiplantae</taxon>
        <taxon>Streptophyta</taxon>
        <taxon>Embryophyta</taxon>
        <taxon>Tracheophyta</taxon>
        <taxon>Spermatophyta</taxon>
        <taxon>Magnoliopsida</taxon>
        <taxon>eudicotyledons</taxon>
        <taxon>Gunneridae</taxon>
        <taxon>Pentapetalae</taxon>
        <taxon>rosids</taxon>
        <taxon>fabids</taxon>
        <taxon>Rosales</taxon>
        <taxon>Cannabaceae</taxon>
        <taxon>Cannabis</taxon>
    </lineage>
</organism>
<keyword evidence="2 4" id="KW-0863">Zinc-finger</keyword>
<dbReference type="PANTHER" id="PTHR47813">
    <property type="entry name" value="UBIQUITIN-LIKE SUPERFAMILY PROTEIN"/>
    <property type="match status" value="1"/>
</dbReference>
<dbReference type="CDD" id="cd19821">
    <property type="entry name" value="Bbox1_BBX-like"/>
    <property type="match status" value="1"/>
</dbReference>
<keyword evidence="3" id="KW-0862">Zinc</keyword>
<proteinExistence type="predicted"/>
<dbReference type="AlphaFoldDB" id="A0A7J6E9J1"/>
<feature type="region of interest" description="Disordered" evidence="5">
    <location>
        <begin position="642"/>
        <end position="676"/>
    </location>
</feature>
<sequence length="705" mass="79445">MDDFTEELEPLFDYRRIQPHNFVCLDDDDELSPCPASPKRRKVEVEKVVRNGKVVDILDSEEKENEDWLPPPPKISRNARILAENSTIKELRLKNKELVSFAQSTQDVLKAIEESAKQELSKSLQLSLDAAAEDNPKPPSKPCAERAKIVISIQDKDGLKQFRIYMDDKFERLFKLYADKVKLDRQTLAFRFDGDTVGPESTPAALGMEDDDLIEVHVKFRGHKLWFSKGQNALGVESFFRVMTTIDSLVEIPNFLECKIENFPEKISEKEKKKMEKICEFCTEFRPVIYCKADAAHLCLCCDAKVHSANALSSRHSRMILCDSCRFRPSRVQWLDQQMFVCGICDGAALHEASGALQKRAIGSFMGSPSAKDFAALWGFKLSDDDNDDKQVFVASSSHSSGDTNVVNQLVKIKDEKQRSSSSFIMQQIMDLKRLQLTQVSKPSPTTTTTNTNGQEQSNEENVSNNTSLNSQDTGTDFRELKCDPFPCPFSKPDQSPSSSNVGILPLNGGEPLLWQCRSPVQSNQLWTQNMEDLGVCEELVWKDDFNIPDVDLTFRNFEELFDQDPNRALLLDDKDDSYSSMEKGLSLDKFHNPHSRIMEDASVDSSIFDNNSNLASMNYMPCPVQPSYSNMSLSVSKFSVDSDGGGNNRGESLDSGLSPYFGGAESSMNSPDFDFEARENAKLRYKEKKKSRITDDFSAVTAHR</sequence>
<dbReference type="InterPro" id="IPR049808">
    <property type="entry name" value="CONSTANS-like_Bbox1"/>
</dbReference>
<protein>
    <recommendedName>
        <fullName evidence="6">B box-type domain-containing protein</fullName>
    </recommendedName>
</protein>
<dbReference type="InterPro" id="IPR029071">
    <property type="entry name" value="Ubiquitin-like_domsf"/>
</dbReference>
<gene>
    <name evidence="7" type="ORF">G4B88_004299</name>
</gene>
<evidence type="ECO:0000256" key="2">
    <source>
        <dbReference type="ARBA" id="ARBA00022771"/>
    </source>
</evidence>
<dbReference type="CDD" id="cd01763">
    <property type="entry name" value="Ubl_SUMO_like"/>
    <property type="match status" value="1"/>
</dbReference>
<keyword evidence="1" id="KW-0479">Metal-binding</keyword>
<dbReference type="PROSITE" id="PS50119">
    <property type="entry name" value="ZF_BBOX"/>
    <property type="match status" value="1"/>
</dbReference>
<name>A0A7J6E9J1_CANSA</name>
<dbReference type="EMBL" id="JAATIQ010000462">
    <property type="protein sequence ID" value="KAF4355087.1"/>
    <property type="molecule type" value="Genomic_DNA"/>
</dbReference>
<feature type="compositionally biased region" description="Low complexity" evidence="5">
    <location>
        <begin position="446"/>
        <end position="471"/>
    </location>
</feature>
<evidence type="ECO:0000256" key="4">
    <source>
        <dbReference type="PROSITE-ProRule" id="PRU00024"/>
    </source>
</evidence>
<dbReference type="GO" id="GO:0008270">
    <property type="term" value="F:zinc ion binding"/>
    <property type="evidence" value="ECO:0007669"/>
    <property type="project" value="UniProtKB-KW"/>
</dbReference>
<feature type="domain" description="B box-type" evidence="6">
    <location>
        <begin position="274"/>
        <end position="321"/>
    </location>
</feature>
<evidence type="ECO:0000313" key="8">
    <source>
        <dbReference type="Proteomes" id="UP000583929"/>
    </source>
</evidence>
<dbReference type="SMART" id="SM00336">
    <property type="entry name" value="BBOX"/>
    <property type="match status" value="1"/>
</dbReference>
<accession>A0A7J6E9J1</accession>
<dbReference type="PANTHER" id="PTHR47813:SF2">
    <property type="entry name" value="UBIQUITIN-LIKE SUPERFAMILY PROTEIN"/>
    <property type="match status" value="1"/>
</dbReference>
<reference evidence="7 8" key="1">
    <citation type="journal article" date="2020" name="bioRxiv">
        <title>Sequence and annotation of 42 cannabis genomes reveals extensive copy number variation in cannabinoid synthesis and pathogen resistance genes.</title>
        <authorList>
            <person name="Mckernan K.J."/>
            <person name="Helbert Y."/>
            <person name="Kane L.T."/>
            <person name="Ebling H."/>
            <person name="Zhang L."/>
            <person name="Liu B."/>
            <person name="Eaton Z."/>
            <person name="Mclaughlin S."/>
            <person name="Kingan S."/>
            <person name="Baybayan P."/>
            <person name="Concepcion G."/>
            <person name="Jordan M."/>
            <person name="Riva A."/>
            <person name="Barbazuk W."/>
            <person name="Harkins T."/>
        </authorList>
    </citation>
    <scope>NUCLEOTIDE SEQUENCE [LARGE SCALE GENOMIC DNA]</scope>
    <source>
        <strain evidence="8">cv. Jamaican Lion 4</strain>
        <tissue evidence="7">Leaf</tissue>
    </source>
</reference>
<dbReference type="SUPFAM" id="SSF54236">
    <property type="entry name" value="Ubiquitin-like"/>
    <property type="match status" value="1"/>
</dbReference>
<dbReference type="InterPro" id="IPR022617">
    <property type="entry name" value="Rad60/SUMO-like_dom"/>
</dbReference>
<evidence type="ECO:0000259" key="6">
    <source>
        <dbReference type="PROSITE" id="PS50119"/>
    </source>
</evidence>
<evidence type="ECO:0000256" key="1">
    <source>
        <dbReference type="ARBA" id="ARBA00022723"/>
    </source>
</evidence>
<keyword evidence="8" id="KW-1185">Reference proteome</keyword>
<dbReference type="Proteomes" id="UP000583929">
    <property type="component" value="Unassembled WGS sequence"/>
</dbReference>
<feature type="compositionally biased region" description="Polar residues" evidence="5">
    <location>
        <begin position="436"/>
        <end position="445"/>
    </location>
</feature>
<evidence type="ECO:0000256" key="5">
    <source>
        <dbReference type="SAM" id="MobiDB-lite"/>
    </source>
</evidence>
<dbReference type="InterPro" id="IPR000315">
    <property type="entry name" value="Znf_B-box"/>
</dbReference>
<comment type="caution">
    <text evidence="7">The sequence shown here is derived from an EMBL/GenBank/DDBJ whole genome shotgun (WGS) entry which is preliminary data.</text>
</comment>
<evidence type="ECO:0000256" key="3">
    <source>
        <dbReference type="ARBA" id="ARBA00022833"/>
    </source>
</evidence>
<dbReference type="Gene3D" id="3.10.20.90">
    <property type="entry name" value="Phosphatidylinositol 3-kinase Catalytic Subunit, Chain A, domain 1"/>
    <property type="match status" value="1"/>
</dbReference>
<feature type="region of interest" description="Disordered" evidence="5">
    <location>
        <begin position="436"/>
        <end position="476"/>
    </location>
</feature>